<proteinExistence type="inferred from homology"/>
<evidence type="ECO:0000256" key="3">
    <source>
        <dbReference type="ARBA" id="ARBA00023125"/>
    </source>
</evidence>
<keyword evidence="2" id="KW-0805">Transcription regulation</keyword>
<evidence type="ECO:0000256" key="4">
    <source>
        <dbReference type="ARBA" id="ARBA00023163"/>
    </source>
</evidence>
<evidence type="ECO:0000256" key="2">
    <source>
        <dbReference type="ARBA" id="ARBA00023015"/>
    </source>
</evidence>
<dbReference type="PROSITE" id="PS50931">
    <property type="entry name" value="HTH_LYSR"/>
    <property type="match status" value="1"/>
</dbReference>
<dbReference type="PRINTS" id="PR00039">
    <property type="entry name" value="HTHLYSR"/>
</dbReference>
<keyword evidence="3" id="KW-0238">DNA-binding</keyword>
<dbReference type="EMBL" id="SNXS01000007">
    <property type="protein sequence ID" value="TDP62573.1"/>
    <property type="molecule type" value="Genomic_DNA"/>
</dbReference>
<dbReference type="InterPro" id="IPR036390">
    <property type="entry name" value="WH_DNA-bd_sf"/>
</dbReference>
<dbReference type="RefSeq" id="WP_133703032.1">
    <property type="nucleotide sequence ID" value="NZ_SNXS01000007.1"/>
</dbReference>
<evidence type="ECO:0000256" key="1">
    <source>
        <dbReference type="ARBA" id="ARBA00009437"/>
    </source>
</evidence>
<gene>
    <name evidence="6" type="ORF">DES47_107151</name>
</gene>
<dbReference type="GO" id="GO:0006351">
    <property type="term" value="P:DNA-templated transcription"/>
    <property type="evidence" value="ECO:0007669"/>
    <property type="project" value="TreeGrafter"/>
</dbReference>
<dbReference type="SUPFAM" id="SSF53850">
    <property type="entry name" value="Periplasmic binding protein-like II"/>
    <property type="match status" value="1"/>
</dbReference>
<dbReference type="Pfam" id="PF03466">
    <property type="entry name" value="LysR_substrate"/>
    <property type="match status" value="1"/>
</dbReference>
<dbReference type="Gene3D" id="3.40.190.10">
    <property type="entry name" value="Periplasmic binding protein-like II"/>
    <property type="match status" value="2"/>
</dbReference>
<dbReference type="InterPro" id="IPR036388">
    <property type="entry name" value="WH-like_DNA-bd_sf"/>
</dbReference>
<dbReference type="GO" id="GO:0003700">
    <property type="term" value="F:DNA-binding transcription factor activity"/>
    <property type="evidence" value="ECO:0007669"/>
    <property type="project" value="InterPro"/>
</dbReference>
<name>A0A4R6QHL5_9BURK</name>
<feature type="domain" description="HTH lysR-type" evidence="5">
    <location>
        <begin position="16"/>
        <end position="68"/>
    </location>
</feature>
<dbReference type="FunFam" id="3.40.190.10:FF:000017">
    <property type="entry name" value="Glycine cleavage system transcriptional activator"/>
    <property type="match status" value="1"/>
</dbReference>
<protein>
    <submittedName>
        <fullName evidence="6">LysR family glycine cleavage system transcriptional activator</fullName>
    </submittedName>
</protein>
<evidence type="ECO:0000313" key="6">
    <source>
        <dbReference type="EMBL" id="TDP62573.1"/>
    </source>
</evidence>
<organism evidence="6 7">
    <name type="scientific">Roseateles toxinivorans</name>
    <dbReference type="NCBI Taxonomy" id="270368"/>
    <lineage>
        <taxon>Bacteria</taxon>
        <taxon>Pseudomonadati</taxon>
        <taxon>Pseudomonadota</taxon>
        <taxon>Betaproteobacteria</taxon>
        <taxon>Burkholderiales</taxon>
        <taxon>Sphaerotilaceae</taxon>
        <taxon>Roseateles</taxon>
    </lineage>
</organism>
<dbReference type="InParanoid" id="A0A4R6QHL5"/>
<reference evidence="6 7" key="1">
    <citation type="submission" date="2019-03" db="EMBL/GenBank/DDBJ databases">
        <title>Genomic Encyclopedia of Type Strains, Phase IV (KMG-IV): sequencing the most valuable type-strain genomes for metagenomic binning, comparative biology and taxonomic classification.</title>
        <authorList>
            <person name="Goeker M."/>
        </authorList>
    </citation>
    <scope>NUCLEOTIDE SEQUENCE [LARGE SCALE GENOMIC DNA]</scope>
    <source>
        <strain evidence="6 7">DSM 16998</strain>
    </source>
</reference>
<evidence type="ECO:0000259" key="5">
    <source>
        <dbReference type="PROSITE" id="PS50931"/>
    </source>
</evidence>
<dbReference type="Gene3D" id="1.10.10.10">
    <property type="entry name" value="Winged helix-like DNA-binding domain superfamily/Winged helix DNA-binding domain"/>
    <property type="match status" value="1"/>
</dbReference>
<dbReference type="GO" id="GO:0043565">
    <property type="term" value="F:sequence-specific DNA binding"/>
    <property type="evidence" value="ECO:0007669"/>
    <property type="project" value="TreeGrafter"/>
</dbReference>
<dbReference type="InterPro" id="IPR058163">
    <property type="entry name" value="LysR-type_TF_proteobact-type"/>
</dbReference>
<dbReference type="PANTHER" id="PTHR30537:SF26">
    <property type="entry name" value="GLYCINE CLEAVAGE SYSTEM TRANSCRIPTIONAL ACTIVATOR"/>
    <property type="match status" value="1"/>
</dbReference>
<dbReference type="AlphaFoldDB" id="A0A4R6QHL5"/>
<dbReference type="SUPFAM" id="SSF46785">
    <property type="entry name" value="Winged helix' DNA-binding domain"/>
    <property type="match status" value="1"/>
</dbReference>
<sequence length="300" mass="32147">MAVNPPSPRLPPYLALRAFEAAARHQSFARAAEELCVTPAAVAAQVKVLEQWLGVSLFDRHSQGLSLTPQAQRALPALAAAIDQLGQAVQTLRSETGGQQLHVAALPALAQLWLTPRLPALQQALPRLQLSLSALEAPPNFSREAYDLALFYAPRLSKGCQRIVLAQDALLPVCSPALLRTGPAPELAEQTLLHDSVWNTDWARWLKASNRSDVPARAGPRFSLYSMALQAALDGQGVLMGRASLVAAARAEGRLVAPWGDPVPLPETIDLLVPTARAGQDLTQALVRALQHLSDPARQG</sequence>
<accession>A0A4R6QHL5</accession>
<evidence type="ECO:0000313" key="7">
    <source>
        <dbReference type="Proteomes" id="UP000295361"/>
    </source>
</evidence>
<comment type="similarity">
    <text evidence="1">Belongs to the LysR transcriptional regulatory family.</text>
</comment>
<keyword evidence="4" id="KW-0804">Transcription</keyword>
<comment type="caution">
    <text evidence="6">The sequence shown here is derived from an EMBL/GenBank/DDBJ whole genome shotgun (WGS) entry which is preliminary data.</text>
</comment>
<dbReference type="InterPro" id="IPR000847">
    <property type="entry name" value="LysR_HTH_N"/>
</dbReference>
<dbReference type="PANTHER" id="PTHR30537">
    <property type="entry name" value="HTH-TYPE TRANSCRIPTIONAL REGULATOR"/>
    <property type="match status" value="1"/>
</dbReference>
<dbReference type="CDD" id="cd08432">
    <property type="entry name" value="PBP2_GcdR_TrpI_HvrB_AmpR_like"/>
    <property type="match status" value="1"/>
</dbReference>
<dbReference type="InterPro" id="IPR005119">
    <property type="entry name" value="LysR_subst-bd"/>
</dbReference>
<dbReference type="OrthoDB" id="5526340at2"/>
<keyword evidence="7" id="KW-1185">Reference proteome</keyword>
<dbReference type="Pfam" id="PF00126">
    <property type="entry name" value="HTH_1"/>
    <property type="match status" value="1"/>
</dbReference>
<dbReference type="FunFam" id="1.10.10.10:FF:000038">
    <property type="entry name" value="Glycine cleavage system transcriptional activator"/>
    <property type="match status" value="1"/>
</dbReference>
<dbReference type="Proteomes" id="UP000295361">
    <property type="component" value="Unassembled WGS sequence"/>
</dbReference>